<dbReference type="InterPro" id="IPR029047">
    <property type="entry name" value="HSP70_peptide-bd_sf"/>
</dbReference>
<evidence type="ECO:0000256" key="4">
    <source>
        <dbReference type="RuleBase" id="RU003322"/>
    </source>
</evidence>
<dbReference type="InterPro" id="IPR013126">
    <property type="entry name" value="Hsp_70_fam"/>
</dbReference>
<dbReference type="PANTHER" id="PTHR19375">
    <property type="entry name" value="HEAT SHOCK PROTEIN 70KDA"/>
    <property type="match status" value="1"/>
</dbReference>
<dbReference type="GO" id="GO:0005524">
    <property type="term" value="F:ATP binding"/>
    <property type="evidence" value="ECO:0007669"/>
    <property type="project" value="UniProtKB-KW"/>
</dbReference>
<dbReference type="AlphaFoldDB" id="A0A4D6YAV3"/>
<reference evidence="5 6" key="1">
    <citation type="submission" date="2018-10" db="EMBL/GenBank/DDBJ databases">
        <title>Comparative functional genomics of the obligate endosymbiont Buchnera aphidicola.</title>
        <authorList>
            <person name="Chong R.A."/>
        </authorList>
    </citation>
    <scope>NUCLEOTIDE SEQUENCE [LARGE SCALE GENOMIC DNA]</scope>
    <source>
        <strain evidence="5 6">Mrh</strain>
    </source>
</reference>
<evidence type="ECO:0000313" key="5">
    <source>
        <dbReference type="EMBL" id="QCI23551.1"/>
    </source>
</evidence>
<evidence type="ECO:0000256" key="1">
    <source>
        <dbReference type="ARBA" id="ARBA00007381"/>
    </source>
</evidence>
<dbReference type="EMBL" id="CP033004">
    <property type="protein sequence ID" value="QCI23551.1"/>
    <property type="molecule type" value="Genomic_DNA"/>
</dbReference>
<gene>
    <name evidence="5" type="ORF">D9V73_02875</name>
</gene>
<dbReference type="RefSeq" id="WP_158336759.1">
    <property type="nucleotide sequence ID" value="NZ_CP033004.1"/>
</dbReference>
<dbReference type="InterPro" id="IPR043129">
    <property type="entry name" value="ATPase_NBD"/>
</dbReference>
<dbReference type="PROSITE" id="PS01036">
    <property type="entry name" value="HSP70_3"/>
    <property type="match status" value="1"/>
</dbReference>
<evidence type="ECO:0000313" key="6">
    <source>
        <dbReference type="Proteomes" id="UP000298566"/>
    </source>
</evidence>
<dbReference type="PROSITE" id="PS00329">
    <property type="entry name" value="HSP70_2"/>
    <property type="match status" value="1"/>
</dbReference>
<keyword evidence="3 4" id="KW-0067">ATP-binding</keyword>
<evidence type="ECO:0000256" key="2">
    <source>
        <dbReference type="ARBA" id="ARBA00022741"/>
    </source>
</evidence>
<evidence type="ECO:0000256" key="3">
    <source>
        <dbReference type="ARBA" id="ARBA00022840"/>
    </source>
</evidence>
<dbReference type="Gene3D" id="2.60.34.10">
    <property type="entry name" value="Substrate Binding Domain Of DNAk, Chain A, domain 1"/>
    <property type="match status" value="1"/>
</dbReference>
<protein>
    <submittedName>
        <fullName evidence="5">Fe-S protein assembly chaperone HscA</fullName>
    </submittedName>
</protein>
<comment type="similarity">
    <text evidence="1 4">Belongs to the heat shock protein 70 family.</text>
</comment>
<name>A0A4D6YAV3_BUCMH</name>
<dbReference type="SUPFAM" id="SSF53067">
    <property type="entry name" value="Actin-like ATPase domain"/>
    <property type="match status" value="2"/>
</dbReference>
<organism evidence="5 6">
    <name type="scientific">Buchnera aphidicola subsp. Melaphis rhois</name>
    <dbReference type="NCBI Taxonomy" id="118103"/>
    <lineage>
        <taxon>Bacteria</taxon>
        <taxon>Pseudomonadati</taxon>
        <taxon>Pseudomonadota</taxon>
        <taxon>Gammaproteobacteria</taxon>
        <taxon>Enterobacterales</taxon>
        <taxon>Erwiniaceae</taxon>
        <taxon>Buchnera</taxon>
    </lineage>
</organism>
<sequence length="505" mass="56791">MITIKRINKNSQKFITQENDIISFGIDFGTTYSLIATANLTDVAIISDSKNRALLPSIVNYSFSKPIVGWKARNMSVNDPINTITSIKRFIGSSLKEIKKLYPDLPYNFKSNTSDTVEFIINNTVLNTIDISSQIFNTLKNRIITLFGQKINRVVITVPANFNDTQRQEIKKSAQLANLNVLRLLNEPTAAAIAYGLHLKKKGIIAIYDLGGGTFDISILNLHNRVFEVLSTSGSMNLGGDDIDYLLLKYIKNKIIPLHSDDLSLQKELLNLAQSIKIQLSFKHYVTTIFKSHSFCITRMEFNNVIQPIVLKTLNICKHVIHDAKISIENIDHVILVGGSTYIPIIRQRVMEYFKKNPLFSINPDEVVVAGSAIQANMLTKKNKVNNIILLDVISQSLGIEVMGNIVEKIIYKNTKIPISQTREFTTFKDNQKSILIHIVQGEESSVFKCKSLSRFVLKNIPEKPAGKVIVIVKFQIDVDGLLSITAKIKSTKIEQKIFIDSNYT</sequence>
<dbReference type="Pfam" id="PF00012">
    <property type="entry name" value="HSP70"/>
    <property type="match status" value="1"/>
</dbReference>
<dbReference type="Gene3D" id="3.30.420.40">
    <property type="match status" value="2"/>
</dbReference>
<dbReference type="InterPro" id="IPR018181">
    <property type="entry name" value="Heat_shock_70_CS"/>
</dbReference>
<dbReference type="OrthoDB" id="9766019at2"/>
<dbReference type="GO" id="GO:0140662">
    <property type="term" value="F:ATP-dependent protein folding chaperone"/>
    <property type="evidence" value="ECO:0007669"/>
    <property type="project" value="InterPro"/>
</dbReference>
<dbReference type="PRINTS" id="PR00301">
    <property type="entry name" value="HEATSHOCK70"/>
</dbReference>
<proteinExistence type="inferred from homology"/>
<dbReference type="Proteomes" id="UP000298566">
    <property type="component" value="Chromosome"/>
</dbReference>
<accession>A0A4D6YAV3</accession>
<dbReference type="SUPFAM" id="SSF100920">
    <property type="entry name" value="Heat shock protein 70kD (HSP70), peptide-binding domain"/>
    <property type="match status" value="1"/>
</dbReference>
<dbReference type="Gene3D" id="3.90.640.10">
    <property type="entry name" value="Actin, Chain A, domain 4"/>
    <property type="match status" value="1"/>
</dbReference>
<keyword evidence="2 4" id="KW-0547">Nucleotide-binding</keyword>